<evidence type="ECO:0000256" key="6">
    <source>
        <dbReference type="ARBA" id="ARBA00022884"/>
    </source>
</evidence>
<name>A0AA97F8C1_9SPHN</name>
<dbReference type="RefSeq" id="WP_317083000.1">
    <property type="nucleotide sequence ID" value="NZ_CP136594.1"/>
</dbReference>
<keyword evidence="2" id="KW-1277">Toxin-antitoxin system</keyword>
<accession>A0AA97F8C1</accession>
<keyword evidence="9" id="KW-1185">Reference proteome</keyword>
<evidence type="ECO:0000256" key="5">
    <source>
        <dbReference type="ARBA" id="ARBA00022801"/>
    </source>
</evidence>
<keyword evidence="4" id="KW-0255">Endonuclease</keyword>
<comment type="similarity">
    <text evidence="1">Belongs to the HicA mRNA interferase family.</text>
</comment>
<dbReference type="Gene3D" id="3.30.920.30">
    <property type="entry name" value="Hypothetical protein"/>
    <property type="match status" value="1"/>
</dbReference>
<protein>
    <submittedName>
        <fullName evidence="8">Type II toxin-antitoxin system HicA family toxin</fullName>
    </submittedName>
</protein>
<evidence type="ECO:0000256" key="7">
    <source>
        <dbReference type="ARBA" id="ARBA00023016"/>
    </source>
</evidence>
<dbReference type="Proteomes" id="UP001302429">
    <property type="component" value="Chromosome"/>
</dbReference>
<gene>
    <name evidence="8" type="ORF">RB602_03520</name>
</gene>
<evidence type="ECO:0000256" key="2">
    <source>
        <dbReference type="ARBA" id="ARBA00022649"/>
    </source>
</evidence>
<dbReference type="GO" id="GO:0016787">
    <property type="term" value="F:hydrolase activity"/>
    <property type="evidence" value="ECO:0007669"/>
    <property type="project" value="UniProtKB-KW"/>
</dbReference>
<dbReference type="GO" id="GO:0004519">
    <property type="term" value="F:endonuclease activity"/>
    <property type="evidence" value="ECO:0007669"/>
    <property type="project" value="UniProtKB-KW"/>
</dbReference>
<evidence type="ECO:0000256" key="3">
    <source>
        <dbReference type="ARBA" id="ARBA00022722"/>
    </source>
</evidence>
<keyword evidence="3" id="KW-0540">Nuclease</keyword>
<evidence type="ECO:0000256" key="4">
    <source>
        <dbReference type="ARBA" id="ARBA00022759"/>
    </source>
</evidence>
<keyword evidence="5" id="KW-0378">Hydrolase</keyword>
<sequence>MVKPTKLYGLLLQSTNRSVSFRDFVAMVEAFGFVLIRTKGSHQSFAHESCSKLLVIQPKGKDAKRYQVREFLALVEEYGLEIAA</sequence>
<reference evidence="8 9" key="1">
    <citation type="submission" date="2023-10" db="EMBL/GenBank/DDBJ databases">
        <title>Complete genome sequence of a Sphingomonadaceae bacterium.</title>
        <authorList>
            <person name="Yan C."/>
        </authorList>
    </citation>
    <scope>NUCLEOTIDE SEQUENCE [LARGE SCALE GENOMIC DNA]</scope>
    <source>
        <strain evidence="8 9">SCSIO 66989</strain>
    </source>
</reference>
<evidence type="ECO:0000313" key="8">
    <source>
        <dbReference type="EMBL" id="WOE75796.1"/>
    </source>
</evidence>
<dbReference type="KEGG" id="acoa:RB602_03520"/>
<dbReference type="EMBL" id="CP136594">
    <property type="protein sequence ID" value="WOE75796.1"/>
    <property type="molecule type" value="Genomic_DNA"/>
</dbReference>
<organism evidence="8 9">
    <name type="scientific">Alterisphingorhabdus coralli</name>
    <dbReference type="NCBI Taxonomy" id="3071408"/>
    <lineage>
        <taxon>Bacteria</taxon>
        <taxon>Pseudomonadati</taxon>
        <taxon>Pseudomonadota</taxon>
        <taxon>Alphaproteobacteria</taxon>
        <taxon>Sphingomonadales</taxon>
        <taxon>Sphingomonadaceae</taxon>
        <taxon>Alterisphingorhabdus (ex Yan et al. 2024)</taxon>
    </lineage>
</organism>
<dbReference type="SUPFAM" id="SSF54786">
    <property type="entry name" value="YcfA/nrd intein domain"/>
    <property type="match status" value="1"/>
</dbReference>
<dbReference type="InterPro" id="IPR038570">
    <property type="entry name" value="HicA_sf"/>
</dbReference>
<dbReference type="AlphaFoldDB" id="A0AA97F8C1"/>
<proteinExistence type="inferred from homology"/>
<keyword evidence="7" id="KW-0346">Stress response</keyword>
<dbReference type="Pfam" id="PF07927">
    <property type="entry name" value="HicA_toxin"/>
    <property type="match status" value="1"/>
</dbReference>
<dbReference type="GO" id="GO:0003729">
    <property type="term" value="F:mRNA binding"/>
    <property type="evidence" value="ECO:0007669"/>
    <property type="project" value="InterPro"/>
</dbReference>
<dbReference type="InterPro" id="IPR012933">
    <property type="entry name" value="HicA_mRNA_interferase"/>
</dbReference>
<evidence type="ECO:0000313" key="9">
    <source>
        <dbReference type="Proteomes" id="UP001302429"/>
    </source>
</evidence>
<keyword evidence="6" id="KW-0694">RNA-binding</keyword>
<evidence type="ECO:0000256" key="1">
    <source>
        <dbReference type="ARBA" id="ARBA00006620"/>
    </source>
</evidence>